<dbReference type="OrthoDB" id="5225862at2759"/>
<name>A0A6G1I8Z5_9PEZI</name>
<evidence type="ECO:0000313" key="2">
    <source>
        <dbReference type="Proteomes" id="UP000799640"/>
    </source>
</evidence>
<dbReference type="PANTHER" id="PTHR42085">
    <property type="entry name" value="F-BOX DOMAIN-CONTAINING PROTEIN"/>
    <property type="match status" value="1"/>
</dbReference>
<protein>
    <recommendedName>
        <fullName evidence="3">F-box domain-containing protein</fullName>
    </recommendedName>
</protein>
<reference evidence="1" key="1">
    <citation type="journal article" date="2020" name="Stud. Mycol.">
        <title>101 Dothideomycetes genomes: a test case for predicting lifestyles and emergence of pathogens.</title>
        <authorList>
            <person name="Haridas S."/>
            <person name="Albert R."/>
            <person name="Binder M."/>
            <person name="Bloem J."/>
            <person name="Labutti K."/>
            <person name="Salamov A."/>
            <person name="Andreopoulos B."/>
            <person name="Baker S."/>
            <person name="Barry K."/>
            <person name="Bills G."/>
            <person name="Bluhm B."/>
            <person name="Cannon C."/>
            <person name="Castanera R."/>
            <person name="Culley D."/>
            <person name="Daum C."/>
            <person name="Ezra D."/>
            <person name="Gonzalez J."/>
            <person name="Henrissat B."/>
            <person name="Kuo A."/>
            <person name="Liang C."/>
            <person name="Lipzen A."/>
            <person name="Lutzoni F."/>
            <person name="Magnuson J."/>
            <person name="Mondo S."/>
            <person name="Nolan M."/>
            <person name="Ohm R."/>
            <person name="Pangilinan J."/>
            <person name="Park H.-J."/>
            <person name="Ramirez L."/>
            <person name="Alfaro M."/>
            <person name="Sun H."/>
            <person name="Tritt A."/>
            <person name="Yoshinaga Y."/>
            <person name="Zwiers L.-H."/>
            <person name="Turgeon B."/>
            <person name="Goodwin S."/>
            <person name="Spatafora J."/>
            <person name="Crous P."/>
            <person name="Grigoriev I."/>
        </authorList>
    </citation>
    <scope>NUCLEOTIDE SEQUENCE</scope>
    <source>
        <strain evidence="1">CBS 262.69</strain>
    </source>
</reference>
<organism evidence="1 2">
    <name type="scientific">Trichodelitschia bisporula</name>
    <dbReference type="NCBI Taxonomy" id="703511"/>
    <lineage>
        <taxon>Eukaryota</taxon>
        <taxon>Fungi</taxon>
        <taxon>Dikarya</taxon>
        <taxon>Ascomycota</taxon>
        <taxon>Pezizomycotina</taxon>
        <taxon>Dothideomycetes</taxon>
        <taxon>Dothideomycetes incertae sedis</taxon>
        <taxon>Phaeotrichales</taxon>
        <taxon>Phaeotrichaceae</taxon>
        <taxon>Trichodelitschia</taxon>
    </lineage>
</organism>
<dbReference type="InterPro" id="IPR038883">
    <property type="entry name" value="AN11006-like"/>
</dbReference>
<sequence>MPHHAEPDPDSDPPRLPPLLRLPLELRPKIYAHLLPHTLPCDNNLSTFSLLSTSHSLLPTSHSLLTTWHPGHIGLLSTSQQLSLETLTHLYSHSTFEIDLTFSSTAFRLAINFSSGFSSFLYLPFPSRFSPRVLALMRRFFITLWHPDYYKGMVMYNCDGEGVTAVVRAQVSALIDVLRVCNHDLILVHMWVIYGPGDRCSSTIAPHTQSVLKPFQLLRGLRRARVEGNVTADPVALLREASRRAGVGVRLRRRPAQLQAIGVISPQRAFTFRTPIEGV</sequence>
<proteinExistence type="predicted"/>
<dbReference type="Proteomes" id="UP000799640">
    <property type="component" value="Unassembled WGS sequence"/>
</dbReference>
<dbReference type="PANTHER" id="PTHR42085:SF7">
    <property type="entry name" value="F-BOX DOMAIN-CONTAINING PROTEIN"/>
    <property type="match status" value="1"/>
</dbReference>
<dbReference type="EMBL" id="ML996688">
    <property type="protein sequence ID" value="KAF2404783.1"/>
    <property type="molecule type" value="Genomic_DNA"/>
</dbReference>
<keyword evidence="2" id="KW-1185">Reference proteome</keyword>
<dbReference type="AlphaFoldDB" id="A0A6G1I8Z5"/>
<accession>A0A6G1I8Z5</accession>
<gene>
    <name evidence="1" type="ORF">EJ06DRAFT_219468</name>
</gene>
<evidence type="ECO:0000313" key="1">
    <source>
        <dbReference type="EMBL" id="KAF2404783.1"/>
    </source>
</evidence>
<evidence type="ECO:0008006" key="3">
    <source>
        <dbReference type="Google" id="ProtNLM"/>
    </source>
</evidence>